<dbReference type="eggNOG" id="ENOG5031H50">
    <property type="taxonomic scope" value="Bacteria"/>
</dbReference>
<keyword evidence="1" id="KW-0812">Transmembrane</keyword>
<reference evidence="3 4" key="1">
    <citation type="submission" date="2007-08" db="EMBL/GenBank/DDBJ databases">
        <title>Complete sequence of Shewanella sediminis HAW-EB3.</title>
        <authorList>
            <consortium name="US DOE Joint Genome Institute"/>
            <person name="Copeland A."/>
            <person name="Lucas S."/>
            <person name="Lapidus A."/>
            <person name="Barry K."/>
            <person name="Glavina del Rio T."/>
            <person name="Dalin E."/>
            <person name="Tice H."/>
            <person name="Pitluck S."/>
            <person name="Chertkov O."/>
            <person name="Brettin T."/>
            <person name="Bruce D."/>
            <person name="Detter J.C."/>
            <person name="Han C."/>
            <person name="Schmutz J."/>
            <person name="Larimer F."/>
            <person name="Land M."/>
            <person name="Hauser L."/>
            <person name="Kyrpides N."/>
            <person name="Kim E."/>
            <person name="Zhao J.-S."/>
            <person name="Richardson P."/>
        </authorList>
    </citation>
    <scope>NUCLEOTIDE SEQUENCE [LARGE SCALE GENOMIC DNA]</scope>
    <source>
        <strain evidence="3 4">HAW-EB3</strain>
    </source>
</reference>
<evidence type="ECO:0000313" key="4">
    <source>
        <dbReference type="Proteomes" id="UP000002015"/>
    </source>
</evidence>
<organism evidence="3 4">
    <name type="scientific">Shewanella sediminis (strain HAW-EB3)</name>
    <dbReference type="NCBI Taxonomy" id="425104"/>
    <lineage>
        <taxon>Bacteria</taxon>
        <taxon>Pseudomonadati</taxon>
        <taxon>Pseudomonadota</taxon>
        <taxon>Gammaproteobacteria</taxon>
        <taxon>Alteromonadales</taxon>
        <taxon>Shewanellaceae</taxon>
        <taxon>Shewanella</taxon>
    </lineage>
</organism>
<dbReference type="RefSeq" id="WP_012142243.1">
    <property type="nucleotide sequence ID" value="NC_009831.1"/>
</dbReference>
<dbReference type="KEGG" id="sse:Ssed_1897"/>
<evidence type="ECO:0000313" key="3">
    <source>
        <dbReference type="EMBL" id="ABV36508.1"/>
    </source>
</evidence>
<keyword evidence="1" id="KW-0472">Membrane</keyword>
<evidence type="ECO:0000256" key="2">
    <source>
        <dbReference type="SAM" id="SignalP"/>
    </source>
</evidence>
<protein>
    <submittedName>
        <fullName evidence="3">Uncharacterized protein</fullName>
    </submittedName>
</protein>
<sequence length="55" mass="6019" precursor="true">MKTVLSMIALLAMPTMAWAHSGHEGVGMFHHMFDILPLVAVVIIAAGAFVWKKNQ</sequence>
<proteinExistence type="predicted"/>
<feature type="transmembrane region" description="Helical" evidence="1">
    <location>
        <begin position="29"/>
        <end position="51"/>
    </location>
</feature>
<evidence type="ECO:0000256" key="1">
    <source>
        <dbReference type="SAM" id="Phobius"/>
    </source>
</evidence>
<dbReference type="AlphaFoldDB" id="A8FUI5"/>
<name>A8FUI5_SHESH</name>
<accession>A8FUI5</accession>
<dbReference type="STRING" id="425104.Ssed_1897"/>
<keyword evidence="4" id="KW-1185">Reference proteome</keyword>
<feature type="chain" id="PRO_5002719614" evidence="2">
    <location>
        <begin position="20"/>
        <end position="55"/>
    </location>
</feature>
<feature type="signal peptide" evidence="2">
    <location>
        <begin position="1"/>
        <end position="19"/>
    </location>
</feature>
<dbReference type="Proteomes" id="UP000002015">
    <property type="component" value="Chromosome"/>
</dbReference>
<dbReference type="HOGENOM" id="CLU_212806_0_0_6"/>
<keyword evidence="1" id="KW-1133">Transmembrane helix</keyword>
<keyword evidence="2" id="KW-0732">Signal</keyword>
<dbReference type="EMBL" id="CP000821">
    <property type="protein sequence ID" value="ABV36508.1"/>
    <property type="molecule type" value="Genomic_DNA"/>
</dbReference>
<gene>
    <name evidence="3" type="ordered locus">Ssed_1897</name>
</gene>